<evidence type="ECO:0000313" key="6">
    <source>
        <dbReference type="Proteomes" id="UP000613266"/>
    </source>
</evidence>
<feature type="repeat" description="ANK" evidence="3">
    <location>
        <begin position="219"/>
        <end position="251"/>
    </location>
</feature>
<accession>A0A931J3X2</accession>
<dbReference type="GO" id="GO:0085020">
    <property type="term" value="P:protein K6-linked ubiquitination"/>
    <property type="evidence" value="ECO:0007669"/>
    <property type="project" value="TreeGrafter"/>
</dbReference>
<name>A0A931J3X2_9BURK</name>
<dbReference type="RefSeq" id="WP_198112912.1">
    <property type="nucleotide sequence ID" value="NZ_JAEDAK010000018.1"/>
</dbReference>
<dbReference type="InterPro" id="IPR036770">
    <property type="entry name" value="Ankyrin_rpt-contain_sf"/>
</dbReference>
<dbReference type="Proteomes" id="UP000613266">
    <property type="component" value="Unassembled WGS sequence"/>
</dbReference>
<feature type="chain" id="PRO_5036795163" evidence="4">
    <location>
        <begin position="20"/>
        <end position="353"/>
    </location>
</feature>
<keyword evidence="4" id="KW-0732">Signal</keyword>
<dbReference type="SUPFAM" id="SSF48403">
    <property type="entry name" value="Ankyrin repeat"/>
    <property type="match status" value="1"/>
</dbReference>
<dbReference type="InterPro" id="IPR002110">
    <property type="entry name" value="Ankyrin_rpt"/>
</dbReference>
<evidence type="ECO:0000256" key="4">
    <source>
        <dbReference type="SAM" id="SignalP"/>
    </source>
</evidence>
<evidence type="ECO:0000256" key="2">
    <source>
        <dbReference type="ARBA" id="ARBA00023043"/>
    </source>
</evidence>
<proteinExistence type="predicted"/>
<sequence>MLRILALALTLAALTPVQAATAYEELAAAIRAGDSERVRTLLAAGTSAEATDRPDQAAPLLIAVSRGHQAIAERLLARGAPPNPRLASYYNATALMIAVNNRYRPLAEMLLRHGAEVNAVDSFGDPALNWATFYGDLPLVDLLLAHGARTDLVGHGDAVQVAMRRGHQPVLKRLLAQRGTLHTPDAATQALLSALDADDPAALRAALAAGARANGSDETGRPLLARAAREGRLQAVVALLEAGAAVDAPDPIGFTPLMEACREGHLAVAQALRAKGARVDRAALPSGLAMTPLHLAVAGERPALIRWLAAQGAPLDARDSEGAPPLAWAQGDERKALAELLLELGAQPLPPKT</sequence>
<evidence type="ECO:0000313" key="5">
    <source>
        <dbReference type="EMBL" id="MBH9579144.1"/>
    </source>
</evidence>
<gene>
    <name evidence="5" type="ORF">I7X39_19805</name>
</gene>
<dbReference type="Pfam" id="PF00023">
    <property type="entry name" value="Ank"/>
    <property type="match status" value="1"/>
</dbReference>
<feature type="repeat" description="ANK" evidence="3">
    <location>
        <begin position="252"/>
        <end position="284"/>
    </location>
</feature>
<dbReference type="PANTHER" id="PTHR24171">
    <property type="entry name" value="ANKYRIN REPEAT DOMAIN-CONTAINING PROTEIN 39-RELATED"/>
    <property type="match status" value="1"/>
</dbReference>
<dbReference type="PROSITE" id="PS50297">
    <property type="entry name" value="ANK_REP_REGION"/>
    <property type="match status" value="3"/>
</dbReference>
<reference evidence="5" key="1">
    <citation type="submission" date="2020-12" db="EMBL/GenBank/DDBJ databases">
        <title>The genome sequence of Inhella sp. 1Y17.</title>
        <authorList>
            <person name="Liu Y."/>
        </authorList>
    </citation>
    <scope>NUCLEOTIDE SEQUENCE</scope>
    <source>
        <strain evidence="5">1Y17</strain>
    </source>
</reference>
<comment type="caution">
    <text evidence="5">The sequence shown here is derived from an EMBL/GenBank/DDBJ whole genome shotgun (WGS) entry which is preliminary data.</text>
</comment>
<dbReference type="PANTHER" id="PTHR24171:SF8">
    <property type="entry name" value="BRCA1-ASSOCIATED RING DOMAIN PROTEIN 1"/>
    <property type="match status" value="1"/>
</dbReference>
<dbReference type="Pfam" id="PF12796">
    <property type="entry name" value="Ank_2"/>
    <property type="match status" value="2"/>
</dbReference>
<feature type="repeat" description="ANK" evidence="3">
    <location>
        <begin position="288"/>
        <end position="320"/>
    </location>
</feature>
<keyword evidence="6" id="KW-1185">Reference proteome</keyword>
<feature type="signal peptide" evidence="4">
    <location>
        <begin position="1"/>
        <end position="19"/>
    </location>
</feature>
<dbReference type="AlphaFoldDB" id="A0A931J3X2"/>
<dbReference type="EMBL" id="JAEDAK010000018">
    <property type="protein sequence ID" value="MBH9579144.1"/>
    <property type="molecule type" value="Genomic_DNA"/>
</dbReference>
<evidence type="ECO:0000256" key="1">
    <source>
        <dbReference type="ARBA" id="ARBA00022737"/>
    </source>
</evidence>
<dbReference type="SMART" id="SM00248">
    <property type="entry name" value="ANK"/>
    <property type="match status" value="6"/>
</dbReference>
<keyword evidence="1" id="KW-0677">Repeat</keyword>
<keyword evidence="2 3" id="KW-0040">ANK repeat</keyword>
<organism evidence="5 6">
    <name type="scientific">Inhella proteolytica</name>
    <dbReference type="NCBI Taxonomy" id="2795029"/>
    <lineage>
        <taxon>Bacteria</taxon>
        <taxon>Pseudomonadati</taxon>
        <taxon>Pseudomonadota</taxon>
        <taxon>Betaproteobacteria</taxon>
        <taxon>Burkholderiales</taxon>
        <taxon>Sphaerotilaceae</taxon>
        <taxon>Inhella</taxon>
    </lineage>
</organism>
<dbReference type="PROSITE" id="PS50088">
    <property type="entry name" value="ANK_REPEAT"/>
    <property type="match status" value="5"/>
</dbReference>
<feature type="repeat" description="ANK" evidence="3">
    <location>
        <begin position="90"/>
        <end position="122"/>
    </location>
</feature>
<feature type="repeat" description="ANK" evidence="3">
    <location>
        <begin position="123"/>
        <end position="155"/>
    </location>
</feature>
<dbReference type="Gene3D" id="1.25.40.20">
    <property type="entry name" value="Ankyrin repeat-containing domain"/>
    <property type="match status" value="2"/>
</dbReference>
<evidence type="ECO:0000256" key="3">
    <source>
        <dbReference type="PROSITE-ProRule" id="PRU00023"/>
    </source>
</evidence>
<protein>
    <submittedName>
        <fullName evidence="5">Ankyrin repeat domain-containing protein</fullName>
    </submittedName>
</protein>
<dbReference type="GO" id="GO:0004842">
    <property type="term" value="F:ubiquitin-protein transferase activity"/>
    <property type="evidence" value="ECO:0007669"/>
    <property type="project" value="TreeGrafter"/>
</dbReference>